<feature type="region of interest" description="Disordered" evidence="1">
    <location>
        <begin position="199"/>
        <end position="228"/>
    </location>
</feature>
<dbReference type="Proteomes" id="UP000272503">
    <property type="component" value="Unassembled WGS sequence"/>
</dbReference>
<comment type="caution">
    <text evidence="3">The sequence shown here is derived from an EMBL/GenBank/DDBJ whole genome shotgun (WGS) entry which is preliminary data.</text>
</comment>
<dbReference type="OrthoDB" id="4229919at2"/>
<dbReference type="InterPro" id="IPR021449">
    <property type="entry name" value="DUF3099"/>
</dbReference>
<feature type="region of interest" description="Disordered" evidence="1">
    <location>
        <begin position="21"/>
        <end position="80"/>
    </location>
</feature>
<evidence type="ECO:0000256" key="2">
    <source>
        <dbReference type="SAM" id="Phobius"/>
    </source>
</evidence>
<feature type="transmembrane region" description="Helical" evidence="2">
    <location>
        <begin position="87"/>
        <end position="104"/>
    </location>
</feature>
<keyword evidence="4" id="KW-1185">Reference proteome</keyword>
<keyword evidence="2" id="KW-1133">Transmembrane helix</keyword>
<keyword evidence="2" id="KW-0812">Transmembrane</keyword>
<feature type="region of interest" description="Disordered" evidence="1">
    <location>
        <begin position="159"/>
        <end position="184"/>
    </location>
</feature>
<dbReference type="Pfam" id="PF11298">
    <property type="entry name" value="DUF3099"/>
    <property type="match status" value="1"/>
</dbReference>
<name>A0A3L7A419_9MICO</name>
<dbReference type="EMBL" id="RCUX01000011">
    <property type="protein sequence ID" value="RLP74301.1"/>
    <property type="molecule type" value="Genomic_DNA"/>
</dbReference>
<keyword evidence="2" id="KW-0472">Membrane</keyword>
<gene>
    <name evidence="3" type="ORF">D9V32_13180</name>
</gene>
<accession>A0A3L7A419</accession>
<dbReference type="AlphaFoldDB" id="A0A3L7A419"/>
<organism evidence="3 4">
    <name type="scientific">Mycetocola tolaasinivorans</name>
    <dbReference type="NCBI Taxonomy" id="76635"/>
    <lineage>
        <taxon>Bacteria</taxon>
        <taxon>Bacillati</taxon>
        <taxon>Actinomycetota</taxon>
        <taxon>Actinomycetes</taxon>
        <taxon>Micrococcales</taxon>
        <taxon>Microbacteriaceae</taxon>
        <taxon>Mycetocola</taxon>
    </lineage>
</organism>
<sequence length="228" mass="23959">MAYPIPRLPPVTSTVRASVMSSPDAWNGSRTHSGAVDSSLGRSGPTHARQPRCPGKERRLGGDMNESSITTLPRSPEEDRRRRMRQYFISMLIRVACIACLPFLHGWWLVIPAVGAIVIPYFAMLFANQPGTAEDGYRESPGGIVRSANGTAYATADPAATPSAAATDFEGDAPAGGDADAASAPTPAYEADWVVYETRATPNAGASQPGAPEAPTTESPTTATTEPA</sequence>
<evidence type="ECO:0000313" key="3">
    <source>
        <dbReference type="EMBL" id="RLP74301.1"/>
    </source>
</evidence>
<feature type="compositionally biased region" description="Low complexity" evidence="1">
    <location>
        <begin position="211"/>
        <end position="228"/>
    </location>
</feature>
<reference evidence="3 4" key="1">
    <citation type="submission" date="2018-10" db="EMBL/GenBank/DDBJ databases">
        <authorList>
            <person name="Li J."/>
        </authorList>
    </citation>
    <scope>NUCLEOTIDE SEQUENCE [LARGE SCALE GENOMIC DNA]</scope>
    <source>
        <strain evidence="3 4">IF 016277</strain>
    </source>
</reference>
<evidence type="ECO:0000313" key="4">
    <source>
        <dbReference type="Proteomes" id="UP000272503"/>
    </source>
</evidence>
<evidence type="ECO:0000256" key="1">
    <source>
        <dbReference type="SAM" id="MobiDB-lite"/>
    </source>
</evidence>
<proteinExistence type="predicted"/>
<protein>
    <submittedName>
        <fullName evidence="3">DUF3099 domain-containing protein</fullName>
    </submittedName>
</protein>